<accession>A0AA44CQ69</accession>
<evidence type="ECO:0000259" key="3">
    <source>
        <dbReference type="Pfam" id="PF02371"/>
    </source>
</evidence>
<comment type="caution">
    <text evidence="4">The sequence shown here is derived from an EMBL/GenBank/DDBJ whole genome shotgun (WGS) entry which is preliminary data.</text>
</comment>
<feature type="domain" description="Transposase IS110-like N-terminal" evidence="2">
    <location>
        <begin position="7"/>
        <end position="150"/>
    </location>
</feature>
<dbReference type="RefSeq" id="WP_167311801.1">
    <property type="nucleotide sequence ID" value="NZ_CAWPGR010000042.1"/>
</dbReference>
<dbReference type="GO" id="GO:0004803">
    <property type="term" value="F:transposase activity"/>
    <property type="evidence" value="ECO:0007669"/>
    <property type="project" value="InterPro"/>
</dbReference>
<feature type="domain" description="Transposase IS116/IS110/IS902 C-terminal" evidence="3">
    <location>
        <begin position="193"/>
        <end position="277"/>
    </location>
</feature>
<feature type="coiled-coil region" evidence="1">
    <location>
        <begin position="128"/>
        <end position="184"/>
    </location>
</feature>
<keyword evidence="1" id="KW-0175">Coiled coil</keyword>
<dbReference type="InterPro" id="IPR002525">
    <property type="entry name" value="Transp_IS110-like_N"/>
</dbReference>
<name>A0AA44CQ69_YERMO</name>
<dbReference type="InterPro" id="IPR047650">
    <property type="entry name" value="Transpos_IS110"/>
</dbReference>
<dbReference type="AlphaFoldDB" id="A0AA44CQ69"/>
<protein>
    <submittedName>
        <fullName evidence="4">IS110 family transposase</fullName>
    </submittedName>
</protein>
<dbReference type="PANTHER" id="PTHR33055">
    <property type="entry name" value="TRANSPOSASE FOR INSERTION SEQUENCE ELEMENT IS1111A"/>
    <property type="match status" value="1"/>
</dbReference>
<dbReference type="GO" id="GO:0003677">
    <property type="term" value="F:DNA binding"/>
    <property type="evidence" value="ECO:0007669"/>
    <property type="project" value="InterPro"/>
</dbReference>
<organism evidence="4 5">
    <name type="scientific">Yersinia mollaretii</name>
    <dbReference type="NCBI Taxonomy" id="33060"/>
    <lineage>
        <taxon>Bacteria</taxon>
        <taxon>Pseudomonadati</taxon>
        <taxon>Pseudomonadota</taxon>
        <taxon>Gammaproteobacteria</taxon>
        <taxon>Enterobacterales</taxon>
        <taxon>Yersiniaceae</taxon>
        <taxon>Yersinia</taxon>
    </lineage>
</organism>
<evidence type="ECO:0000313" key="5">
    <source>
        <dbReference type="Proteomes" id="UP000712947"/>
    </source>
</evidence>
<dbReference type="Proteomes" id="UP000712947">
    <property type="component" value="Unassembled WGS sequence"/>
</dbReference>
<reference evidence="4" key="1">
    <citation type="submission" date="2020-03" db="EMBL/GenBank/DDBJ databases">
        <authorList>
            <person name="Kislichkina A."/>
            <person name="Dentovskaya S."/>
            <person name="Shaikhutdinov R."/>
            <person name="Ivanov S."/>
            <person name="Sizova A."/>
            <person name="Solomentsev V."/>
            <person name="Bogun A."/>
        </authorList>
    </citation>
    <scope>NUCLEOTIDE SEQUENCE</scope>
    <source>
        <strain evidence="4">SCPM-O-B-7610</strain>
    </source>
</reference>
<dbReference type="PANTHER" id="PTHR33055:SF3">
    <property type="entry name" value="PUTATIVE TRANSPOSASE FOR IS117-RELATED"/>
    <property type="match status" value="1"/>
</dbReference>
<gene>
    <name evidence="4" type="ORF">HB991_20850</name>
</gene>
<sequence length="287" mass="31822">MPDKIVVGVDIAKLKFDVAVWLGDSKYKTKVFPNTPNGFKALSAWLEPYPSCHLCMEATGIYGVSLATYLSDSGFIVSVVNPFQVHSFGKSELLRNKTDKIDAKLIARYCSSQNPSEWKPAPLSERQLQALVRHLSNLNELLRMEENRLSVADKVIHPSLHELITALKQQIAETKQKIKSHINDDPDLKKNNKLLESIPGIGAILSATLLAYIGDASRFSHSGQIVAYAGLNPKLRESGLFKGRTRISKQGSAELRKALYMPALSAISCNRVVKAQWERLLLRNKGG</sequence>
<evidence type="ECO:0000256" key="1">
    <source>
        <dbReference type="SAM" id="Coils"/>
    </source>
</evidence>
<dbReference type="Pfam" id="PF02371">
    <property type="entry name" value="Transposase_20"/>
    <property type="match status" value="1"/>
</dbReference>
<dbReference type="EMBL" id="JAASAI010000047">
    <property type="protein sequence ID" value="NIL24940.1"/>
    <property type="molecule type" value="Genomic_DNA"/>
</dbReference>
<proteinExistence type="predicted"/>
<evidence type="ECO:0000259" key="2">
    <source>
        <dbReference type="Pfam" id="PF01548"/>
    </source>
</evidence>
<dbReference type="Pfam" id="PF01548">
    <property type="entry name" value="DEDD_Tnp_IS110"/>
    <property type="match status" value="1"/>
</dbReference>
<dbReference type="InterPro" id="IPR003346">
    <property type="entry name" value="Transposase_20"/>
</dbReference>
<evidence type="ECO:0000313" key="4">
    <source>
        <dbReference type="EMBL" id="NIL24940.1"/>
    </source>
</evidence>
<dbReference type="GO" id="GO:0006313">
    <property type="term" value="P:DNA transposition"/>
    <property type="evidence" value="ECO:0007669"/>
    <property type="project" value="InterPro"/>
</dbReference>
<feature type="non-terminal residue" evidence="4">
    <location>
        <position position="287"/>
    </location>
</feature>